<dbReference type="Proteomes" id="UP000054538">
    <property type="component" value="Unassembled WGS sequence"/>
</dbReference>
<feature type="compositionally biased region" description="Polar residues" evidence="1">
    <location>
        <begin position="132"/>
        <end position="144"/>
    </location>
</feature>
<feature type="compositionally biased region" description="Polar residues" evidence="1">
    <location>
        <begin position="558"/>
        <end position="577"/>
    </location>
</feature>
<dbReference type="AlphaFoldDB" id="A0A0D0DCC1"/>
<organism evidence="2 3">
    <name type="scientific">Paxillus rubicundulus Ve08.2h10</name>
    <dbReference type="NCBI Taxonomy" id="930991"/>
    <lineage>
        <taxon>Eukaryota</taxon>
        <taxon>Fungi</taxon>
        <taxon>Dikarya</taxon>
        <taxon>Basidiomycota</taxon>
        <taxon>Agaricomycotina</taxon>
        <taxon>Agaricomycetes</taxon>
        <taxon>Agaricomycetidae</taxon>
        <taxon>Boletales</taxon>
        <taxon>Paxilineae</taxon>
        <taxon>Paxillaceae</taxon>
        <taxon>Paxillus</taxon>
    </lineage>
</organism>
<dbReference type="OrthoDB" id="2504266at2759"/>
<keyword evidence="3" id="KW-1185">Reference proteome</keyword>
<feature type="compositionally biased region" description="Polar residues" evidence="1">
    <location>
        <begin position="491"/>
        <end position="506"/>
    </location>
</feature>
<feature type="compositionally biased region" description="Low complexity" evidence="1">
    <location>
        <begin position="1012"/>
        <end position="1023"/>
    </location>
</feature>
<accession>A0A0D0DCC1</accession>
<evidence type="ECO:0000313" key="2">
    <source>
        <dbReference type="EMBL" id="KIK94862.1"/>
    </source>
</evidence>
<feature type="region of interest" description="Disordered" evidence="1">
    <location>
        <begin position="526"/>
        <end position="604"/>
    </location>
</feature>
<protein>
    <submittedName>
        <fullName evidence="2">Uncharacterized protein</fullName>
    </submittedName>
</protein>
<feature type="compositionally biased region" description="Basic and acidic residues" evidence="1">
    <location>
        <begin position="109"/>
        <end position="119"/>
    </location>
</feature>
<dbReference type="InParanoid" id="A0A0D0DCC1"/>
<feature type="compositionally biased region" description="Polar residues" evidence="1">
    <location>
        <begin position="585"/>
        <end position="596"/>
    </location>
</feature>
<feature type="compositionally biased region" description="Basic and acidic residues" evidence="1">
    <location>
        <begin position="149"/>
        <end position="187"/>
    </location>
</feature>
<feature type="compositionally biased region" description="Basic and acidic residues" evidence="1">
    <location>
        <begin position="427"/>
        <end position="437"/>
    </location>
</feature>
<evidence type="ECO:0000313" key="3">
    <source>
        <dbReference type="Proteomes" id="UP000054538"/>
    </source>
</evidence>
<feature type="compositionally biased region" description="Polar residues" evidence="1">
    <location>
        <begin position="438"/>
        <end position="461"/>
    </location>
</feature>
<feature type="region of interest" description="Disordered" evidence="1">
    <location>
        <begin position="87"/>
        <end position="510"/>
    </location>
</feature>
<evidence type="ECO:0000256" key="1">
    <source>
        <dbReference type="SAM" id="MobiDB-lite"/>
    </source>
</evidence>
<proteinExistence type="predicted"/>
<name>A0A0D0DCC1_9AGAM</name>
<feature type="compositionally biased region" description="Polar residues" evidence="1">
    <location>
        <begin position="207"/>
        <end position="221"/>
    </location>
</feature>
<dbReference type="STRING" id="930991.A0A0D0DCC1"/>
<reference evidence="2 3" key="1">
    <citation type="submission" date="2014-04" db="EMBL/GenBank/DDBJ databases">
        <authorList>
            <consortium name="DOE Joint Genome Institute"/>
            <person name="Kuo A."/>
            <person name="Kohler A."/>
            <person name="Jargeat P."/>
            <person name="Nagy L.G."/>
            <person name="Floudas D."/>
            <person name="Copeland A."/>
            <person name="Barry K.W."/>
            <person name="Cichocki N."/>
            <person name="Veneault-Fourrey C."/>
            <person name="LaButti K."/>
            <person name="Lindquist E.A."/>
            <person name="Lipzen A."/>
            <person name="Lundell T."/>
            <person name="Morin E."/>
            <person name="Murat C."/>
            <person name="Sun H."/>
            <person name="Tunlid A."/>
            <person name="Henrissat B."/>
            <person name="Grigoriev I.V."/>
            <person name="Hibbett D.S."/>
            <person name="Martin F."/>
            <person name="Nordberg H.P."/>
            <person name="Cantor M.N."/>
            <person name="Hua S.X."/>
        </authorList>
    </citation>
    <scope>NUCLEOTIDE SEQUENCE [LARGE SCALE GENOMIC DNA]</scope>
    <source>
        <strain evidence="2 3">Ve08.2h10</strain>
    </source>
</reference>
<feature type="region of interest" description="Disordered" evidence="1">
    <location>
        <begin position="919"/>
        <end position="1060"/>
    </location>
</feature>
<feature type="compositionally biased region" description="Basic and acidic residues" evidence="1">
    <location>
        <begin position="225"/>
        <end position="397"/>
    </location>
</feature>
<feature type="compositionally biased region" description="Basic and acidic residues" evidence="1">
    <location>
        <begin position="474"/>
        <end position="484"/>
    </location>
</feature>
<feature type="compositionally biased region" description="Polar residues" evidence="1">
    <location>
        <begin position="783"/>
        <end position="801"/>
    </location>
</feature>
<dbReference type="EMBL" id="KN825079">
    <property type="protein sequence ID" value="KIK94862.1"/>
    <property type="molecule type" value="Genomic_DNA"/>
</dbReference>
<feature type="compositionally biased region" description="Polar residues" evidence="1">
    <location>
        <begin position="530"/>
        <end position="542"/>
    </location>
</feature>
<sequence length="1149" mass="124798">MSSSDNVVTSQDPRTQYTTAVEAISDSLANVSIQGDNTSNSQYSPMSLQNNSESRPFIVYARSQLLFLHKSPLVRLPSGMPALKDWFGTENDQTNGKKDLEAPVAAGNARDRRFRRDAEDGASARQSFRGATVTQPSQMGNFKHQSIRATDRDRDRDADREQDRDKVKEGQERLRNLSDKYDRDRRALSSLSQMRPKDRELAPHLANTGSRGTSQGQQTALSRVSDSRDSSRKKEGESNEDWRRGTDQPRTGRDQNSRRDREDRDRERPRSRVEDSSRPHRDGSSSRRDRDDRRTDRDEGYGGYRRDLDRDSELDDPRRWRDDGKRDERMAARRERELRDRRDRPTWDGVDRSDRRWVAGDDRDGRGKKPGGRDRKVGDDSKDREDRRDREREKEPAWMDTYIPSNNNGGVIGVQRPGGELDGIQAFRKEMQQKDRSTSPSNADVVTESQVKSASSVQPPESQLDEIQLFRLMMKREEEKKKSDSPLIPHSPNTAPESSSAGNQDLGSEACVSAQEADATLILAPALSNKGPSQTSSLSSARQPEESAQLGADISPSARATSSPQPSVAVTFSGQEPDSTDKLRPSTSRLFSTPLSSDLPAPQATVKPSVAAITAPNHVPHSHPPAGSRLLALSSRTPLGSSARSPSSQSPVSFAQKNGTIGLNTGVVAAVNLNHHVGELPSQFSPAVESVRVSNGFSPFDEHRDASALSTSPDTMHRGPVAFSGDRRVFAAEQSLTAEPGLGGGFSNSHPVQSYEPVGSGIAAAKGSRFAKFFDGKGRDSQPVGSSKGSIGTLGPSQPTPLQKMDVAGFPPSHNPDARAMEDIFAMLNNSAQAQILNATPELSNLDVGYGSASNIHALHNSQPHTHLPSHARLDSLYDSRLDDRNFVPDGMVPGLRSVPPPRSRQNSAMFSDFPEESMQFNNQRGPAPMYQGPVPSIHLQHGNMGRGGGLPMPATQFRGAPSPSHLATPQRLPPGLANLGGRPPHEPNQFGSSSIGMTNGGLHGPVHTSGPPQQSFNNFQQPAGLGFSGGLPMRGPHPTAHHLQGTLGHNPLQGLVPTGNLGSSQAQLLGLTANGIPAGLRGPGGGFGQQGPQVQLPHMTMRQHQQPQQQIPPHMLSLHPQQQGFGGGVNNQPAHDLMALLMSGGRRD</sequence>
<feature type="region of interest" description="Disordered" evidence="1">
    <location>
        <begin position="775"/>
        <end position="801"/>
    </location>
</feature>
<gene>
    <name evidence="2" type="ORF">PAXRUDRAFT_827562</name>
</gene>
<reference evidence="3" key="2">
    <citation type="submission" date="2015-01" db="EMBL/GenBank/DDBJ databases">
        <title>Evolutionary Origins and Diversification of the Mycorrhizal Mutualists.</title>
        <authorList>
            <consortium name="DOE Joint Genome Institute"/>
            <consortium name="Mycorrhizal Genomics Consortium"/>
            <person name="Kohler A."/>
            <person name="Kuo A."/>
            <person name="Nagy L.G."/>
            <person name="Floudas D."/>
            <person name="Copeland A."/>
            <person name="Barry K.W."/>
            <person name="Cichocki N."/>
            <person name="Veneault-Fourrey C."/>
            <person name="LaButti K."/>
            <person name="Lindquist E.A."/>
            <person name="Lipzen A."/>
            <person name="Lundell T."/>
            <person name="Morin E."/>
            <person name="Murat C."/>
            <person name="Riley R."/>
            <person name="Ohm R."/>
            <person name="Sun H."/>
            <person name="Tunlid A."/>
            <person name="Henrissat B."/>
            <person name="Grigoriev I.V."/>
            <person name="Hibbett D.S."/>
            <person name="Martin F."/>
        </authorList>
    </citation>
    <scope>NUCLEOTIDE SEQUENCE [LARGE SCALE GENOMIC DNA]</scope>
    <source>
        <strain evidence="3">Ve08.2h10</strain>
    </source>
</reference>
<dbReference type="HOGENOM" id="CLU_286966_0_0_1"/>